<gene>
    <name evidence="3" type="ORF">HDG69_001939</name>
</gene>
<reference evidence="3 4" key="1">
    <citation type="submission" date="2020-05" db="EMBL/GenBank/DDBJ databases">
        <title>Genomic Encyclopedia of Type Strains, Phase III (KMG-III): the genomes of soil and plant-associated and newly described type strains.</title>
        <authorList>
            <person name="Whitman W."/>
        </authorList>
    </citation>
    <scope>NUCLEOTIDE SEQUENCE [LARGE SCALE GENOMIC DNA]</scope>
    <source>
        <strain evidence="3 4">KCTC 19046</strain>
    </source>
</reference>
<dbReference type="Proteomes" id="UP000757540">
    <property type="component" value="Unassembled WGS sequence"/>
</dbReference>
<organism evidence="3 4">
    <name type="scientific">Isoptericola halotolerans</name>
    <dbReference type="NCBI Taxonomy" id="300560"/>
    <lineage>
        <taxon>Bacteria</taxon>
        <taxon>Bacillati</taxon>
        <taxon>Actinomycetota</taxon>
        <taxon>Actinomycetes</taxon>
        <taxon>Micrococcales</taxon>
        <taxon>Promicromonosporaceae</taxon>
        <taxon>Isoptericola</taxon>
    </lineage>
</organism>
<feature type="region of interest" description="Disordered" evidence="1">
    <location>
        <begin position="27"/>
        <end position="59"/>
    </location>
</feature>
<dbReference type="EMBL" id="JABEZU010000002">
    <property type="protein sequence ID" value="NOV97364.1"/>
    <property type="molecule type" value="Genomic_DNA"/>
</dbReference>
<accession>A0ABX2A3D5</accession>
<dbReference type="PROSITE" id="PS51257">
    <property type="entry name" value="PROKAR_LIPOPROTEIN"/>
    <property type="match status" value="1"/>
</dbReference>
<feature type="signal peptide" evidence="2">
    <location>
        <begin position="1"/>
        <end position="25"/>
    </location>
</feature>
<evidence type="ECO:0000256" key="1">
    <source>
        <dbReference type="SAM" id="MobiDB-lite"/>
    </source>
</evidence>
<evidence type="ECO:0008006" key="5">
    <source>
        <dbReference type="Google" id="ProtNLM"/>
    </source>
</evidence>
<name>A0ABX2A3D5_9MICO</name>
<protein>
    <recommendedName>
        <fullName evidence="5">Lipoprotein</fullName>
    </recommendedName>
</protein>
<feature type="compositionally biased region" description="Basic and acidic residues" evidence="1">
    <location>
        <begin position="49"/>
        <end position="59"/>
    </location>
</feature>
<feature type="chain" id="PRO_5046678949" description="Lipoprotein" evidence="2">
    <location>
        <begin position="26"/>
        <end position="197"/>
    </location>
</feature>
<dbReference type="RefSeq" id="WP_171783582.1">
    <property type="nucleotide sequence ID" value="NZ_BAAAML010000006.1"/>
</dbReference>
<proteinExistence type="predicted"/>
<sequence>MRHLSRAVPAAALAVVLAAALTACGADDGAPSSAGPAQASPSPSPSLDEAERAEQEHVEEAKAALAEYYEASDDVANDGYEGWQSLRGYMGPQAWKSESSILELNATDGWSTTGRVELVSMTVVEYVEDPTGSGFEQVRIDVCSDVSSITVHDDEGDVVPRDESLPDSFTTVYTLQHQGPGEGWLINGRDAEVEQSC</sequence>
<evidence type="ECO:0000313" key="4">
    <source>
        <dbReference type="Proteomes" id="UP000757540"/>
    </source>
</evidence>
<feature type="compositionally biased region" description="Low complexity" evidence="1">
    <location>
        <begin position="27"/>
        <end position="41"/>
    </location>
</feature>
<evidence type="ECO:0000256" key="2">
    <source>
        <dbReference type="SAM" id="SignalP"/>
    </source>
</evidence>
<evidence type="ECO:0000313" key="3">
    <source>
        <dbReference type="EMBL" id="NOV97364.1"/>
    </source>
</evidence>
<keyword evidence="4" id="KW-1185">Reference proteome</keyword>
<comment type="caution">
    <text evidence="3">The sequence shown here is derived from an EMBL/GenBank/DDBJ whole genome shotgun (WGS) entry which is preliminary data.</text>
</comment>
<keyword evidence="2" id="KW-0732">Signal</keyword>